<keyword evidence="2" id="KW-1185">Reference proteome</keyword>
<comment type="caution">
    <text evidence="1">The sequence shown here is derived from an EMBL/GenBank/DDBJ whole genome shotgun (WGS) entry which is preliminary data.</text>
</comment>
<organism evidence="1 2">
    <name type="scientific">Streptococcus urinalis 2285-97</name>
    <dbReference type="NCBI Taxonomy" id="764291"/>
    <lineage>
        <taxon>Bacteria</taxon>
        <taxon>Bacillati</taxon>
        <taxon>Bacillota</taxon>
        <taxon>Bacilli</taxon>
        <taxon>Lactobacillales</taxon>
        <taxon>Streptococcaceae</taxon>
        <taxon>Streptococcus</taxon>
    </lineage>
</organism>
<reference evidence="1 2" key="1">
    <citation type="journal article" date="2014" name="Int. J. Syst. Evol. Microbiol.">
        <title>Phylogenomics and the dynamic genome evolution of the genus Streptococcus.</title>
        <authorList>
            <consortium name="The Broad Institute Genome Sequencing Platform"/>
            <person name="Richards V.P."/>
            <person name="Palmer S.R."/>
            <person name="Pavinski Bitar P.D."/>
            <person name="Qin X."/>
            <person name="Weinstock G.M."/>
            <person name="Highlander S.K."/>
            <person name="Town C.D."/>
            <person name="Burne R.A."/>
            <person name="Stanhope M.J."/>
        </authorList>
    </citation>
    <scope>NUCLEOTIDE SEQUENCE [LARGE SCALE GENOMIC DNA]</scope>
    <source>
        <strain evidence="1 2">2285-97</strain>
    </source>
</reference>
<evidence type="ECO:0000313" key="1">
    <source>
        <dbReference type="EMBL" id="EHJ56714.1"/>
    </source>
</evidence>
<accession>G5KCG1</accession>
<protein>
    <submittedName>
        <fullName evidence="1">Uncharacterized protein</fullName>
    </submittedName>
</protein>
<gene>
    <name evidence="1" type="ORF">STRUR_1699</name>
</gene>
<proteinExistence type="predicted"/>
<dbReference type="AlphaFoldDB" id="G5KCG1"/>
<sequence>MIGAISTISQDKVNADENAVIQYGQYKDYYTVIGPSQINKSEFPQLYTTTEKVYKHNGTSKNRVTVSEIFIILI</sequence>
<dbReference type="EMBL" id="AEUZ02000001">
    <property type="protein sequence ID" value="EHJ56714.1"/>
    <property type="molecule type" value="Genomic_DNA"/>
</dbReference>
<dbReference type="RefSeq" id="WP_006739460.1">
    <property type="nucleotide sequence ID" value="NZ_AEUZ02000001.1"/>
</dbReference>
<name>G5KCG1_9STRE</name>
<evidence type="ECO:0000313" key="2">
    <source>
        <dbReference type="Proteomes" id="UP000005388"/>
    </source>
</evidence>
<dbReference type="Proteomes" id="UP000005388">
    <property type="component" value="Unassembled WGS sequence"/>
</dbReference>
<dbReference type="STRING" id="764291.STRUR_1699"/>